<dbReference type="EMBL" id="VYKK01000004">
    <property type="protein sequence ID" value="KAA9007518.1"/>
    <property type="molecule type" value="Genomic_DNA"/>
</dbReference>
<accession>A0A5J5GIJ6</accession>
<gene>
    <name evidence="1" type="ORF">F4V43_03240</name>
</gene>
<protein>
    <submittedName>
        <fullName evidence="1">Uncharacterized protein</fullName>
    </submittedName>
</protein>
<comment type="caution">
    <text evidence="1">The sequence shown here is derived from an EMBL/GenBank/DDBJ whole genome shotgun (WGS) entry which is preliminary data.</text>
</comment>
<proteinExistence type="predicted"/>
<evidence type="ECO:0000313" key="1">
    <source>
        <dbReference type="EMBL" id="KAA9007518.1"/>
    </source>
</evidence>
<dbReference type="OrthoDB" id="2651924at2"/>
<evidence type="ECO:0000313" key="2">
    <source>
        <dbReference type="Proteomes" id="UP000367750"/>
    </source>
</evidence>
<reference evidence="1 2" key="1">
    <citation type="submission" date="2019-09" db="EMBL/GenBank/DDBJ databases">
        <title>Bacillus ochoae sp. nov., Paenibacillus whitsoniae sp. nov., Paenibacillus spiritus sp. nov. Isolated from the Mars Exploration Rover during spacecraft assembly.</title>
        <authorList>
            <person name="Seuylemezian A."/>
            <person name="Vaishampayan P."/>
        </authorList>
    </citation>
    <scope>NUCLEOTIDE SEQUENCE [LARGE SCALE GENOMIC DNA]</scope>
    <source>
        <strain evidence="1 2">MER_111</strain>
    </source>
</reference>
<sequence length="240" mass="26830">MNTLLTAADIRYAEKDILELRTASVRVQRIYSKAFALLSGYYPDGWWQASTGLGLEDIRRLYGAGSEEPGTLLQKWIKSSLGWKCIGCGIAAPPIGPDGAGVPERDPLSSPVELCSLALQASVWSQFEKTMLLHPLLRDELFWNGEELADIAAYLVPTYWSRSGLHDRPYECRPRSTRGIGIFQQWLPAPTVRYESEGGSVQVRWMTGVYVRRLDFIALGAYLKPSGGERIYLDPVFVGR</sequence>
<dbReference type="AlphaFoldDB" id="A0A5J5GIJ6"/>
<name>A0A5J5GIJ6_9BACL</name>
<dbReference type="RefSeq" id="WP_150456808.1">
    <property type="nucleotide sequence ID" value="NZ_VYKK01000004.1"/>
</dbReference>
<organism evidence="1 2">
    <name type="scientific">Paenibacillus spiritus</name>
    <dbReference type="NCBI Taxonomy" id="2496557"/>
    <lineage>
        <taxon>Bacteria</taxon>
        <taxon>Bacillati</taxon>
        <taxon>Bacillota</taxon>
        <taxon>Bacilli</taxon>
        <taxon>Bacillales</taxon>
        <taxon>Paenibacillaceae</taxon>
        <taxon>Paenibacillus</taxon>
    </lineage>
</organism>
<keyword evidence="2" id="KW-1185">Reference proteome</keyword>
<dbReference type="Proteomes" id="UP000367750">
    <property type="component" value="Unassembled WGS sequence"/>
</dbReference>